<comment type="similarity">
    <text evidence="7">Belongs to the binding-protein-dependent transport system permease family.</text>
</comment>
<feature type="transmembrane region" description="Helical" evidence="7">
    <location>
        <begin position="195"/>
        <end position="216"/>
    </location>
</feature>
<dbReference type="Proteomes" id="UP000614609">
    <property type="component" value="Unassembled WGS sequence"/>
</dbReference>
<feature type="transmembrane region" description="Helical" evidence="7">
    <location>
        <begin position="96"/>
        <end position="119"/>
    </location>
</feature>
<evidence type="ECO:0000313" key="9">
    <source>
        <dbReference type="EMBL" id="GGM63123.1"/>
    </source>
</evidence>
<reference evidence="9" key="2">
    <citation type="submission" date="2020-09" db="EMBL/GenBank/DDBJ databases">
        <authorList>
            <person name="Sun Q."/>
            <person name="Ohkuma M."/>
        </authorList>
    </citation>
    <scope>NUCLEOTIDE SEQUENCE</scope>
    <source>
        <strain evidence="9">JCM 16108</strain>
    </source>
</reference>
<keyword evidence="3" id="KW-1003">Cell membrane</keyword>
<dbReference type="PANTHER" id="PTHR30151">
    <property type="entry name" value="ALKANE SULFONATE ABC TRANSPORTER-RELATED, MEMBRANE SUBUNIT"/>
    <property type="match status" value="1"/>
</dbReference>
<dbReference type="InterPro" id="IPR000515">
    <property type="entry name" value="MetI-like"/>
</dbReference>
<accession>A0A830FYZ6</accession>
<sequence length="253" mass="28106">MTLMSHGRGLRDKALVGLLLLAAWWVTSLFFQYWVFPSPARVLTALNTAISDPAFGSFASNVAVTFGRLLVGFVLSVAIGGVLGTLMGLRTNVEAFFRAWVVFGLSLPAIFVAFSLVILLGITNWVPILTVTLVGIPFVALNMWEGAQDLDSNIGEMADFFGASRRQQIRHVLVPQLLQYLFPSMYWGFITSWKVLFIAEVFGAGSGVGYMVNYWFNQQRVDMLLGWVVVPILIVILSQEALRLAEDHVISWR</sequence>
<evidence type="ECO:0000256" key="5">
    <source>
        <dbReference type="ARBA" id="ARBA00022989"/>
    </source>
</evidence>
<dbReference type="Gene3D" id="1.10.3720.10">
    <property type="entry name" value="MetI-like"/>
    <property type="match status" value="1"/>
</dbReference>
<keyword evidence="11" id="KW-1185">Reference proteome</keyword>
<evidence type="ECO:0000259" key="8">
    <source>
        <dbReference type="PROSITE" id="PS50928"/>
    </source>
</evidence>
<evidence type="ECO:0000256" key="6">
    <source>
        <dbReference type="ARBA" id="ARBA00023136"/>
    </source>
</evidence>
<feature type="transmembrane region" description="Helical" evidence="7">
    <location>
        <begin position="172"/>
        <end position="189"/>
    </location>
</feature>
<comment type="caution">
    <text evidence="9">The sequence shown here is derived from an EMBL/GenBank/DDBJ whole genome shotgun (WGS) entry which is preliminary data.</text>
</comment>
<comment type="subcellular location">
    <subcellularLocation>
        <location evidence="1 7">Cell membrane</location>
        <topology evidence="1 7">Multi-pass membrane protein</topology>
    </subcellularLocation>
</comment>
<dbReference type="EMBL" id="BMOO01000002">
    <property type="protein sequence ID" value="GGM63123.1"/>
    <property type="molecule type" value="Genomic_DNA"/>
</dbReference>
<protein>
    <submittedName>
        <fullName evidence="10">NitT/TauT family transport system permease protein</fullName>
    </submittedName>
    <submittedName>
        <fullName evidence="9">Nitrate ABC transporter permease</fullName>
    </submittedName>
</protein>
<keyword evidence="2 7" id="KW-0813">Transport</keyword>
<dbReference type="SUPFAM" id="SSF161098">
    <property type="entry name" value="MetI-like"/>
    <property type="match status" value="1"/>
</dbReference>
<evidence type="ECO:0000313" key="10">
    <source>
        <dbReference type="EMBL" id="MBP1954691.1"/>
    </source>
</evidence>
<dbReference type="RefSeq" id="WP_188870776.1">
    <property type="nucleotide sequence ID" value="NZ_BMOO01000002.1"/>
</dbReference>
<dbReference type="EMBL" id="JAGGKO010000002">
    <property type="protein sequence ID" value="MBP1954691.1"/>
    <property type="molecule type" value="Genomic_DNA"/>
</dbReference>
<evidence type="ECO:0000256" key="3">
    <source>
        <dbReference type="ARBA" id="ARBA00022475"/>
    </source>
</evidence>
<keyword evidence="6 7" id="KW-0472">Membrane</keyword>
<proteinExistence type="inferred from homology"/>
<dbReference type="OrthoDB" id="45815at2157"/>
<feature type="transmembrane region" description="Helical" evidence="7">
    <location>
        <begin position="223"/>
        <end position="242"/>
    </location>
</feature>
<evidence type="ECO:0000256" key="2">
    <source>
        <dbReference type="ARBA" id="ARBA00022448"/>
    </source>
</evidence>
<feature type="transmembrane region" description="Helical" evidence="7">
    <location>
        <begin position="69"/>
        <end position="89"/>
    </location>
</feature>
<dbReference type="PANTHER" id="PTHR30151:SF38">
    <property type="entry name" value="ALIPHATIC SULFONATES TRANSPORT PERMEASE PROTEIN SSUC-RELATED"/>
    <property type="match status" value="1"/>
</dbReference>
<dbReference type="InterPro" id="IPR035906">
    <property type="entry name" value="MetI-like_sf"/>
</dbReference>
<dbReference type="Pfam" id="PF00528">
    <property type="entry name" value="BPD_transp_1"/>
    <property type="match status" value="1"/>
</dbReference>
<organism evidence="9 11">
    <name type="scientific">Halarchaeum rubridurum</name>
    <dbReference type="NCBI Taxonomy" id="489911"/>
    <lineage>
        <taxon>Archaea</taxon>
        <taxon>Methanobacteriati</taxon>
        <taxon>Methanobacteriota</taxon>
        <taxon>Stenosarchaea group</taxon>
        <taxon>Halobacteria</taxon>
        <taxon>Halobacteriales</taxon>
        <taxon>Halobacteriaceae</taxon>
    </lineage>
</organism>
<dbReference type="Proteomes" id="UP000765891">
    <property type="component" value="Unassembled WGS sequence"/>
</dbReference>
<gene>
    <name evidence="9" type="ORF">GCM10009017_11500</name>
    <name evidence="10" type="ORF">J2752_001603</name>
</gene>
<keyword evidence="5 7" id="KW-1133">Transmembrane helix</keyword>
<name>A0A830FYZ6_9EURY</name>
<evidence type="ECO:0000256" key="7">
    <source>
        <dbReference type="RuleBase" id="RU363032"/>
    </source>
</evidence>
<dbReference type="CDD" id="cd06261">
    <property type="entry name" value="TM_PBP2"/>
    <property type="match status" value="1"/>
</dbReference>
<dbReference type="PROSITE" id="PS50928">
    <property type="entry name" value="ABC_TM1"/>
    <property type="match status" value="1"/>
</dbReference>
<evidence type="ECO:0000256" key="1">
    <source>
        <dbReference type="ARBA" id="ARBA00004651"/>
    </source>
</evidence>
<dbReference type="GO" id="GO:0005886">
    <property type="term" value="C:plasma membrane"/>
    <property type="evidence" value="ECO:0007669"/>
    <property type="project" value="UniProtKB-SubCell"/>
</dbReference>
<dbReference type="GO" id="GO:0055085">
    <property type="term" value="P:transmembrane transport"/>
    <property type="evidence" value="ECO:0007669"/>
    <property type="project" value="InterPro"/>
</dbReference>
<reference evidence="10" key="3">
    <citation type="submission" date="2021-03" db="EMBL/GenBank/DDBJ databases">
        <title>Genomic Encyclopedia of Type Strains, Phase IV (KMG-IV): sequencing the most valuable type-strain genomes for metagenomic binning, comparative biology and taxonomic classification.</title>
        <authorList>
            <person name="Goeker M."/>
        </authorList>
    </citation>
    <scope>NUCLEOTIDE SEQUENCE</scope>
    <source>
        <strain evidence="10">DSM 22443</strain>
    </source>
</reference>
<feature type="transmembrane region" description="Helical" evidence="7">
    <location>
        <begin position="125"/>
        <end position="144"/>
    </location>
</feature>
<keyword evidence="4 7" id="KW-0812">Transmembrane</keyword>
<reference evidence="9" key="1">
    <citation type="journal article" date="2014" name="Int. J. Syst. Evol. Microbiol.">
        <title>Complete genome sequence of Corynebacterium casei LMG S-19264T (=DSM 44701T), isolated from a smear-ripened cheese.</title>
        <authorList>
            <consortium name="US DOE Joint Genome Institute (JGI-PGF)"/>
            <person name="Walter F."/>
            <person name="Albersmeier A."/>
            <person name="Kalinowski J."/>
            <person name="Ruckert C."/>
        </authorList>
    </citation>
    <scope>NUCLEOTIDE SEQUENCE</scope>
    <source>
        <strain evidence="9">JCM 16108</strain>
    </source>
</reference>
<evidence type="ECO:0000256" key="4">
    <source>
        <dbReference type="ARBA" id="ARBA00022692"/>
    </source>
</evidence>
<feature type="transmembrane region" description="Helical" evidence="7">
    <location>
        <begin position="14"/>
        <end position="36"/>
    </location>
</feature>
<feature type="domain" description="ABC transmembrane type-1" evidence="8">
    <location>
        <begin position="62"/>
        <end position="246"/>
    </location>
</feature>
<dbReference type="AlphaFoldDB" id="A0A830FYZ6"/>
<evidence type="ECO:0000313" key="11">
    <source>
        <dbReference type="Proteomes" id="UP000614609"/>
    </source>
</evidence>